<dbReference type="AlphaFoldDB" id="A0A5N6V3N4"/>
<accession>A0A5N6V3N4</accession>
<dbReference type="Proteomes" id="UP000326950">
    <property type="component" value="Unassembled WGS sequence"/>
</dbReference>
<evidence type="ECO:0000313" key="2">
    <source>
        <dbReference type="EMBL" id="KAE8165464.1"/>
    </source>
</evidence>
<reference evidence="2 3" key="1">
    <citation type="submission" date="2019-04" db="EMBL/GenBank/DDBJ databases">
        <title>Friends and foes A comparative genomics study of 23 Aspergillus species from section Flavi.</title>
        <authorList>
            <consortium name="DOE Joint Genome Institute"/>
            <person name="Kjaerbolling I."/>
            <person name="Vesth T."/>
            <person name="Frisvad J.C."/>
            <person name="Nybo J.L."/>
            <person name="Theobald S."/>
            <person name="Kildgaard S."/>
            <person name="Isbrandt T."/>
            <person name="Kuo A."/>
            <person name="Sato A."/>
            <person name="Lyhne E.K."/>
            <person name="Kogle M.E."/>
            <person name="Wiebenga A."/>
            <person name="Kun R.S."/>
            <person name="Lubbers R.J."/>
            <person name="Makela M.R."/>
            <person name="Barry K."/>
            <person name="Chovatia M."/>
            <person name="Clum A."/>
            <person name="Daum C."/>
            <person name="Haridas S."/>
            <person name="He G."/>
            <person name="LaButti K."/>
            <person name="Lipzen A."/>
            <person name="Mondo S."/>
            <person name="Riley R."/>
            <person name="Salamov A."/>
            <person name="Simmons B.A."/>
            <person name="Magnuson J.K."/>
            <person name="Henrissat B."/>
            <person name="Mortensen U.H."/>
            <person name="Larsen T.O."/>
            <person name="Devries R.P."/>
            <person name="Grigoriev I.V."/>
            <person name="Machida M."/>
            <person name="Baker S.E."/>
            <person name="Andersen M.R."/>
        </authorList>
    </citation>
    <scope>NUCLEOTIDE SEQUENCE [LARGE SCALE GENOMIC DNA]</scope>
    <source>
        <strain evidence="2 3">CBS 117626</strain>
    </source>
</reference>
<organism evidence="2 3">
    <name type="scientific">Aspergillus tamarii</name>
    <dbReference type="NCBI Taxonomy" id="41984"/>
    <lineage>
        <taxon>Eukaryota</taxon>
        <taxon>Fungi</taxon>
        <taxon>Dikarya</taxon>
        <taxon>Ascomycota</taxon>
        <taxon>Pezizomycotina</taxon>
        <taxon>Eurotiomycetes</taxon>
        <taxon>Eurotiomycetidae</taxon>
        <taxon>Eurotiales</taxon>
        <taxon>Aspergillaceae</taxon>
        <taxon>Aspergillus</taxon>
        <taxon>Aspergillus subgen. Circumdati</taxon>
    </lineage>
</organism>
<evidence type="ECO:0000256" key="1">
    <source>
        <dbReference type="SAM" id="Phobius"/>
    </source>
</evidence>
<keyword evidence="1" id="KW-0812">Transmembrane</keyword>
<feature type="transmembrane region" description="Helical" evidence="1">
    <location>
        <begin position="15"/>
        <end position="36"/>
    </location>
</feature>
<name>A0A5N6V3N4_ASPTM</name>
<keyword evidence="1" id="KW-1133">Transmembrane helix</keyword>
<proteinExistence type="predicted"/>
<keyword evidence="1" id="KW-0472">Membrane</keyword>
<sequence>MHEAGFVRALNLQTLLYHLCTMMGGPSIVCFCACAMSPNIAHTIMALFHAHTQAVCDDSECRRGSGSQLGPCCIRIEAWLPLSSAETSQSDWLTSLTSVGIRALVQVQIQSGL</sequence>
<gene>
    <name evidence="2" type="ORF">BDV40DRAFT_258172</name>
</gene>
<keyword evidence="3" id="KW-1185">Reference proteome</keyword>
<dbReference type="EMBL" id="ML738600">
    <property type="protein sequence ID" value="KAE8165464.1"/>
    <property type="molecule type" value="Genomic_DNA"/>
</dbReference>
<protein>
    <submittedName>
        <fullName evidence="2">Uncharacterized protein</fullName>
    </submittedName>
</protein>
<evidence type="ECO:0000313" key="3">
    <source>
        <dbReference type="Proteomes" id="UP000326950"/>
    </source>
</evidence>